<feature type="transmembrane region" description="Helical" evidence="1">
    <location>
        <begin position="89"/>
        <end position="110"/>
    </location>
</feature>
<feature type="transmembrane region" description="Helical" evidence="1">
    <location>
        <begin position="246"/>
        <end position="264"/>
    </location>
</feature>
<evidence type="ECO:0000256" key="1">
    <source>
        <dbReference type="SAM" id="Phobius"/>
    </source>
</evidence>
<feature type="transmembrane region" description="Helical" evidence="1">
    <location>
        <begin position="300"/>
        <end position="321"/>
    </location>
</feature>
<evidence type="ECO:0000313" key="3">
    <source>
        <dbReference type="Proteomes" id="UP001553843"/>
    </source>
</evidence>
<dbReference type="EMBL" id="JBEYRS010000001">
    <property type="protein sequence ID" value="MEW2360878.1"/>
    <property type="molecule type" value="Genomic_DNA"/>
</dbReference>
<dbReference type="Pfam" id="PF04657">
    <property type="entry name" value="DMT_YdcZ"/>
    <property type="match status" value="2"/>
</dbReference>
<organism evidence="2 3">
    <name type="scientific">Streptomyces huasconensis</name>
    <dbReference type="NCBI Taxonomy" id="1854574"/>
    <lineage>
        <taxon>Bacteria</taxon>
        <taxon>Bacillati</taxon>
        <taxon>Actinomycetota</taxon>
        <taxon>Actinomycetes</taxon>
        <taxon>Kitasatosporales</taxon>
        <taxon>Streptomycetaceae</taxon>
        <taxon>Streptomyces</taxon>
    </lineage>
</organism>
<reference evidence="2 3" key="1">
    <citation type="submission" date="2024-06" db="EMBL/GenBank/DDBJ databases">
        <title>The Natural Products Discovery Center: Release of the First 8490 Sequenced Strains for Exploring Actinobacteria Biosynthetic Diversity.</title>
        <authorList>
            <person name="Kalkreuter E."/>
            <person name="Kautsar S.A."/>
            <person name="Yang D."/>
            <person name="Bader C.D."/>
            <person name="Teijaro C.N."/>
            <person name="Fluegel L."/>
            <person name="Davis C.M."/>
            <person name="Simpson J.R."/>
            <person name="Lauterbach L."/>
            <person name="Steele A.D."/>
            <person name="Gui C."/>
            <person name="Meng S."/>
            <person name="Li G."/>
            <person name="Viehrig K."/>
            <person name="Ye F."/>
            <person name="Su P."/>
            <person name="Kiefer A.F."/>
            <person name="Nichols A."/>
            <person name="Cepeda A.J."/>
            <person name="Yan W."/>
            <person name="Fan B."/>
            <person name="Jiang Y."/>
            <person name="Adhikari A."/>
            <person name="Zheng C.-J."/>
            <person name="Schuster L."/>
            <person name="Cowan T.M."/>
            <person name="Smanski M.J."/>
            <person name="Chevrette M.G."/>
            <person name="De Carvalho L.P.S."/>
            <person name="Shen B."/>
        </authorList>
    </citation>
    <scope>NUCLEOTIDE SEQUENCE [LARGE SCALE GENOMIC DNA]</scope>
    <source>
        <strain evidence="2 3">NPDC047833</strain>
    </source>
</reference>
<gene>
    <name evidence="2" type="ORF">AB0887_02730</name>
</gene>
<feature type="transmembrane region" description="Helical" evidence="1">
    <location>
        <begin position="12"/>
        <end position="35"/>
    </location>
</feature>
<sequence>MSGTLCSARTHRWAAGGAIAVATAAGGVLALQAWVNGRLGDALGDGVAAATVSDASSFLLLALFCPFLPGFRQGVDRLRSAVRRGPTDALPLLMPRHFFGGVVGGVVVLSQATTTALLGAALYTIALVAGQTLSGLWVDHHGVGPGPAVTATPRRLAGAGMALVAVVLPLTTALTAGTLWMAALPFVAGLGLSWQMAVNGRLNVVARSPYPSVALNFLLGVAVVAVALAVDLMVAGLPRHWPHHALLYSGGLLGAVFVLLSVLLVRHIGVLVMGLAMVAGQTLGSLALDLTTGSSRSLDGLTLLSALIVVAAAFLATSAAAEPVTDPRHIPDREKAGV</sequence>
<keyword evidence="1" id="KW-1133">Transmembrane helix</keyword>
<comment type="caution">
    <text evidence="2">The sequence shown here is derived from an EMBL/GenBank/DDBJ whole genome shotgun (WGS) entry which is preliminary data.</text>
</comment>
<dbReference type="Proteomes" id="UP001553843">
    <property type="component" value="Unassembled WGS sequence"/>
</dbReference>
<feature type="transmembrane region" description="Helical" evidence="1">
    <location>
        <begin position="116"/>
        <end position="138"/>
    </location>
</feature>
<dbReference type="RefSeq" id="WP_359776588.1">
    <property type="nucleotide sequence ID" value="NZ_JBEYRR010000003.1"/>
</dbReference>
<feature type="transmembrane region" description="Helical" evidence="1">
    <location>
        <begin position="159"/>
        <end position="192"/>
    </location>
</feature>
<keyword evidence="1" id="KW-0812">Transmembrane</keyword>
<name>A0ABV3LN58_9ACTN</name>
<dbReference type="PANTHER" id="PTHR34821">
    <property type="entry name" value="INNER MEMBRANE PROTEIN YDCZ"/>
    <property type="match status" value="1"/>
</dbReference>
<dbReference type="InterPro" id="IPR006750">
    <property type="entry name" value="YdcZ"/>
</dbReference>
<protein>
    <submittedName>
        <fullName evidence="2">DMT family transporter</fullName>
    </submittedName>
</protein>
<dbReference type="PANTHER" id="PTHR34821:SF2">
    <property type="entry name" value="INNER MEMBRANE PROTEIN YDCZ"/>
    <property type="match status" value="1"/>
</dbReference>
<evidence type="ECO:0000313" key="2">
    <source>
        <dbReference type="EMBL" id="MEW2360878.1"/>
    </source>
</evidence>
<keyword evidence="1" id="KW-0472">Membrane</keyword>
<accession>A0ABV3LN58</accession>
<feature type="transmembrane region" description="Helical" evidence="1">
    <location>
        <begin position="212"/>
        <end position="234"/>
    </location>
</feature>
<proteinExistence type="predicted"/>
<keyword evidence="3" id="KW-1185">Reference proteome</keyword>
<feature type="transmembrane region" description="Helical" evidence="1">
    <location>
        <begin position="270"/>
        <end position="288"/>
    </location>
</feature>